<dbReference type="Gene3D" id="3.40.640.10">
    <property type="entry name" value="Type I PLP-dependent aspartate aminotransferase-like (Major domain)"/>
    <property type="match status" value="1"/>
</dbReference>
<dbReference type="EMBL" id="CP040077">
    <property type="protein sequence ID" value="QCP48987.1"/>
    <property type="molecule type" value="Genomic_DNA"/>
</dbReference>
<dbReference type="InterPro" id="IPR015424">
    <property type="entry name" value="PyrdxlP-dep_Trfase"/>
</dbReference>
<keyword evidence="1" id="KW-0032">Aminotransferase</keyword>
<dbReference type="PANTHER" id="PTHR43799">
    <property type="entry name" value="AMINOTRANSFERASE, PUTATIVE-RELATED"/>
    <property type="match status" value="1"/>
</dbReference>
<sequence length="404" mass="44032">MPMTYDDFKLLGLSIDMTRGKPAAEQLDLSRALVDEAGTVGYLSRDGIDCRNYGHVLGLPEAREFGAQLLDSPAAQVVAAGNSSLELMHDALAFGMLFGMPGHEAWRKREDIAFLCPVPGYDRHFAICEALGIRMIPVPMHDDGPDMAFVEAQVAADPAIKGIWCVPLYSNPTGAIYSADVVRRLAAMPTAAPDFRLFWDDAYRFHHLTDHEHVSANILEACAAAGNPDRAFVFASLSKVTFGGAGVAFFASSPRNVEWWQRHVSIRTIGPDKLNQLRHVRYLRDRAGLVQLMARHRALLRPKFDAVTTTFERMLAGVPGVSWNVPQGGYFISLYTPDGLAKRTVALAKEAGIVLTPAGAAFPHGVDPRDRHLRIAPSFPNLAVVGQAAQGIALALLRAIDERA</sequence>
<dbReference type="GO" id="GO:0004069">
    <property type="term" value="F:L-aspartate:2-oxoglutarate aminotransferase activity"/>
    <property type="evidence" value="ECO:0007669"/>
    <property type="project" value="InterPro"/>
</dbReference>
<dbReference type="Proteomes" id="UP000298656">
    <property type="component" value="Chromosome 1"/>
</dbReference>
<dbReference type="SUPFAM" id="SSF53383">
    <property type="entry name" value="PLP-dependent transferases"/>
    <property type="match status" value="1"/>
</dbReference>
<dbReference type="OrthoDB" id="9804020at2"/>
<gene>
    <name evidence="1" type="ORF">FAZ95_07205</name>
</gene>
<proteinExistence type="predicted"/>
<dbReference type="InterPro" id="IPR024551">
    <property type="entry name" value="AspAT_Ic"/>
</dbReference>
<accession>A0A4P8IMG3</accession>
<protein>
    <submittedName>
        <fullName evidence="1">Aminotransferase class I/II-fold pyridoxal phosphate-dependent enzyme</fullName>
    </submittedName>
</protein>
<keyword evidence="2" id="KW-1185">Reference proteome</keyword>
<dbReference type="Pfam" id="PF12897">
    <property type="entry name" value="Asp_aminotransf"/>
    <property type="match status" value="1"/>
</dbReference>
<dbReference type="InterPro" id="IPR015421">
    <property type="entry name" value="PyrdxlP-dep_Trfase_major"/>
</dbReference>
<organism evidence="1 2">
    <name type="scientific">Trinickia violacea</name>
    <dbReference type="NCBI Taxonomy" id="2571746"/>
    <lineage>
        <taxon>Bacteria</taxon>
        <taxon>Pseudomonadati</taxon>
        <taxon>Pseudomonadota</taxon>
        <taxon>Betaproteobacteria</taxon>
        <taxon>Burkholderiales</taxon>
        <taxon>Burkholderiaceae</taxon>
        <taxon>Trinickia</taxon>
    </lineage>
</organism>
<name>A0A4P8IMG3_9BURK</name>
<evidence type="ECO:0000313" key="2">
    <source>
        <dbReference type="Proteomes" id="UP000298656"/>
    </source>
</evidence>
<keyword evidence="1" id="KW-0808">Transferase</keyword>
<dbReference type="AlphaFoldDB" id="A0A4P8IMG3"/>
<dbReference type="InterPro" id="IPR015422">
    <property type="entry name" value="PyrdxlP-dep_Trfase_small"/>
</dbReference>
<dbReference type="CDD" id="cd00609">
    <property type="entry name" value="AAT_like"/>
    <property type="match status" value="1"/>
</dbReference>
<evidence type="ECO:0000313" key="1">
    <source>
        <dbReference type="EMBL" id="QCP48987.1"/>
    </source>
</evidence>
<reference evidence="1 2" key="1">
    <citation type="submission" date="2019-05" db="EMBL/GenBank/DDBJ databases">
        <title>Burkholderia sp. DHOD12, isolated from subtropical forest soil.</title>
        <authorList>
            <person name="Gao Z.-H."/>
            <person name="Qiu L.-H."/>
        </authorList>
    </citation>
    <scope>NUCLEOTIDE SEQUENCE [LARGE SCALE GENOMIC DNA]</scope>
    <source>
        <strain evidence="1 2">DHOD12</strain>
    </source>
</reference>
<dbReference type="Gene3D" id="3.90.1150.10">
    <property type="entry name" value="Aspartate Aminotransferase, domain 1"/>
    <property type="match status" value="1"/>
</dbReference>
<dbReference type="PANTHER" id="PTHR43799:SF1">
    <property type="entry name" value="ASPARTATE AMINOTRANSFERASE"/>
    <property type="match status" value="1"/>
</dbReference>
<dbReference type="KEGG" id="tvl:FAZ95_07205"/>